<dbReference type="Proteomes" id="UP000887222">
    <property type="component" value="Unassembled WGS sequence"/>
</dbReference>
<evidence type="ECO:0000256" key="1">
    <source>
        <dbReference type="SAM" id="Phobius"/>
    </source>
</evidence>
<feature type="transmembrane region" description="Helical" evidence="1">
    <location>
        <begin position="12"/>
        <end position="35"/>
    </location>
</feature>
<reference evidence="2 3" key="1">
    <citation type="journal article" date="2022" name="Int. J. Syst. Evol. Microbiol.">
        <title>Noviherbaspirillum aridicola sp. nov., isolated from an arid soil in Pakistan.</title>
        <authorList>
            <person name="Khan I.U."/>
            <person name="Saqib M."/>
            <person name="Amin A."/>
            <person name="Hussain F."/>
            <person name="Li L."/>
            <person name="Liu Y.H."/>
            <person name="Fang B.Z."/>
            <person name="Ahmed I."/>
            <person name="Li W.J."/>
        </authorList>
    </citation>
    <scope>NUCLEOTIDE SEQUENCE [LARGE SCALE GENOMIC DNA]</scope>
    <source>
        <strain evidence="2 3">NCCP-691</strain>
    </source>
</reference>
<dbReference type="EMBL" id="BPMK01000021">
    <property type="protein sequence ID" value="GIZ53870.1"/>
    <property type="molecule type" value="Genomic_DNA"/>
</dbReference>
<gene>
    <name evidence="2" type="ORF">NCCP691_38840</name>
</gene>
<evidence type="ECO:0000313" key="2">
    <source>
        <dbReference type="EMBL" id="GIZ53870.1"/>
    </source>
</evidence>
<accession>A0ABQ4QAP6</accession>
<keyword evidence="3" id="KW-1185">Reference proteome</keyword>
<dbReference type="NCBIfam" id="TIGR02532">
    <property type="entry name" value="IV_pilin_GFxxxE"/>
    <property type="match status" value="1"/>
</dbReference>
<dbReference type="PROSITE" id="PS00409">
    <property type="entry name" value="PROKAR_NTER_METHYL"/>
    <property type="match status" value="1"/>
</dbReference>
<dbReference type="InterPro" id="IPR013362">
    <property type="entry name" value="Pilus_4_PilV"/>
</dbReference>
<dbReference type="Pfam" id="PF07963">
    <property type="entry name" value="N_methyl"/>
    <property type="match status" value="1"/>
</dbReference>
<sequence>MLSSTFRIRQHGVTLIEVLVTIVILAFGLLGLAGLQSKLNVGTLESYQRAQAVVLLNNMAERINANRANAGDYVTDETLGTGDSQPASCAALAGAERDLCEWSLALKGAAEKQGADETNVGAMVGARGCITEVQAPSTTPGACAPGIYQVAVAWQGLHATRAPSVTCGSGNYGEETSRRAISVQVAIGLPGCK</sequence>
<evidence type="ECO:0008006" key="4">
    <source>
        <dbReference type="Google" id="ProtNLM"/>
    </source>
</evidence>
<name>A0ABQ4QAP6_9BURK</name>
<dbReference type="InterPro" id="IPR012902">
    <property type="entry name" value="N_methyl_site"/>
</dbReference>
<protein>
    <recommendedName>
        <fullName evidence="4">Type IV pilus assembly protein PilV</fullName>
    </recommendedName>
</protein>
<dbReference type="NCBIfam" id="TIGR02523">
    <property type="entry name" value="type_IV_pilV"/>
    <property type="match status" value="1"/>
</dbReference>
<keyword evidence="1" id="KW-0472">Membrane</keyword>
<dbReference type="RefSeq" id="WP_220810282.1">
    <property type="nucleotide sequence ID" value="NZ_BPMK01000021.1"/>
</dbReference>
<proteinExistence type="predicted"/>
<evidence type="ECO:0000313" key="3">
    <source>
        <dbReference type="Proteomes" id="UP000887222"/>
    </source>
</evidence>
<comment type="caution">
    <text evidence="2">The sequence shown here is derived from an EMBL/GenBank/DDBJ whole genome shotgun (WGS) entry which is preliminary data.</text>
</comment>
<keyword evidence="1" id="KW-0812">Transmembrane</keyword>
<organism evidence="2 3">
    <name type="scientific">Noviherbaspirillum aridicola</name>
    <dbReference type="NCBI Taxonomy" id="2849687"/>
    <lineage>
        <taxon>Bacteria</taxon>
        <taxon>Pseudomonadati</taxon>
        <taxon>Pseudomonadota</taxon>
        <taxon>Betaproteobacteria</taxon>
        <taxon>Burkholderiales</taxon>
        <taxon>Oxalobacteraceae</taxon>
        <taxon>Noviherbaspirillum</taxon>
    </lineage>
</organism>
<keyword evidence="1" id="KW-1133">Transmembrane helix</keyword>